<dbReference type="Gene3D" id="3.60.15.10">
    <property type="entry name" value="Ribonuclease Z/Hydroxyacylglutathione hydrolase-like"/>
    <property type="match status" value="1"/>
</dbReference>
<dbReference type="PANTHER" id="PTHR42951">
    <property type="entry name" value="METALLO-BETA-LACTAMASE DOMAIN-CONTAINING"/>
    <property type="match status" value="1"/>
</dbReference>
<sequence>MEIKHVGKRGILFTFFELENSRYDCVTNVYAIKGNQYFFICDTYLGPYFMKKVKQYLESNFGKKKYIIFNSHSHWDHIWGNSAFDNCMIIAHEKCKDLIEKNAQDELIENAERFAKENIHIVLPNITFEKKITFEEEGLEFFYSPGHTEDSASCYDYISNTLFVGDNIDNPIPSCICWNELKKYKDTLEQYSKIGADIIVQSHGDLNDKEVIRKNIAYISKLMTNEKIAFDDKDVLKKHLKNIEYLRQIGIC</sequence>
<dbReference type="PANTHER" id="PTHR42951:SF4">
    <property type="entry name" value="ACYL-COENZYME A THIOESTERASE MBLAC2"/>
    <property type="match status" value="1"/>
</dbReference>
<evidence type="ECO:0000259" key="1">
    <source>
        <dbReference type="SMART" id="SM00849"/>
    </source>
</evidence>
<reference evidence="2 3" key="1">
    <citation type="submission" date="2019-03" db="EMBL/GenBank/DDBJ databases">
        <title>Genomic Encyclopedia of Type Strains, Phase IV (KMG-IV): sequencing the most valuable type-strain genomes for metagenomic binning, comparative biology and taxonomic classification.</title>
        <authorList>
            <person name="Goeker M."/>
        </authorList>
    </citation>
    <scope>NUCLEOTIDE SEQUENCE [LARGE SCALE GENOMIC DNA]</scope>
    <source>
        <strain evidence="2 3">DSM 102940</strain>
    </source>
</reference>
<dbReference type="Proteomes" id="UP000294919">
    <property type="component" value="Unassembled WGS sequence"/>
</dbReference>
<keyword evidence="2" id="KW-0378">Hydrolase</keyword>
<gene>
    <name evidence="2" type="ORF">EV214_10789</name>
</gene>
<dbReference type="SUPFAM" id="SSF56281">
    <property type="entry name" value="Metallo-hydrolase/oxidoreductase"/>
    <property type="match status" value="1"/>
</dbReference>
<dbReference type="Pfam" id="PF00753">
    <property type="entry name" value="Lactamase_B"/>
    <property type="match status" value="1"/>
</dbReference>
<feature type="domain" description="Metallo-beta-lactamase" evidence="1">
    <location>
        <begin position="26"/>
        <end position="203"/>
    </location>
</feature>
<keyword evidence="3" id="KW-1185">Reference proteome</keyword>
<dbReference type="RefSeq" id="WP_132244243.1">
    <property type="nucleotide sequence ID" value="NZ_SLWV01000007.1"/>
</dbReference>
<accession>A0A4R2KRL9</accession>
<dbReference type="OrthoDB" id="9761531at2"/>
<dbReference type="EMBL" id="SLWV01000007">
    <property type="protein sequence ID" value="TCO76931.1"/>
    <property type="molecule type" value="Genomic_DNA"/>
</dbReference>
<name>A0A4R2KRL9_9FIRM</name>
<protein>
    <submittedName>
        <fullName evidence="2">Glyoxylase-like metal-dependent hydrolase (Beta-lactamase superfamily II)</fullName>
    </submittedName>
</protein>
<comment type="caution">
    <text evidence="2">The sequence shown here is derived from an EMBL/GenBank/DDBJ whole genome shotgun (WGS) entry which is preliminary data.</text>
</comment>
<dbReference type="InterPro" id="IPR036866">
    <property type="entry name" value="RibonucZ/Hydroxyglut_hydro"/>
</dbReference>
<organism evidence="2 3">
    <name type="scientific">Marinisporobacter balticus</name>
    <dbReference type="NCBI Taxonomy" id="2018667"/>
    <lineage>
        <taxon>Bacteria</taxon>
        <taxon>Bacillati</taxon>
        <taxon>Bacillota</taxon>
        <taxon>Clostridia</taxon>
        <taxon>Peptostreptococcales</taxon>
        <taxon>Thermotaleaceae</taxon>
        <taxon>Marinisporobacter</taxon>
    </lineage>
</organism>
<dbReference type="GO" id="GO:0016787">
    <property type="term" value="F:hydrolase activity"/>
    <property type="evidence" value="ECO:0007669"/>
    <property type="project" value="UniProtKB-KW"/>
</dbReference>
<evidence type="ECO:0000313" key="3">
    <source>
        <dbReference type="Proteomes" id="UP000294919"/>
    </source>
</evidence>
<dbReference type="SMART" id="SM00849">
    <property type="entry name" value="Lactamase_B"/>
    <property type="match status" value="1"/>
</dbReference>
<dbReference type="InterPro" id="IPR050855">
    <property type="entry name" value="NDM-1-like"/>
</dbReference>
<dbReference type="AlphaFoldDB" id="A0A4R2KRL9"/>
<evidence type="ECO:0000313" key="2">
    <source>
        <dbReference type="EMBL" id="TCO76931.1"/>
    </source>
</evidence>
<proteinExistence type="predicted"/>
<dbReference type="InterPro" id="IPR001279">
    <property type="entry name" value="Metallo-B-lactamas"/>
</dbReference>